<dbReference type="Proteomes" id="UP000646579">
    <property type="component" value="Unassembled WGS sequence"/>
</dbReference>
<dbReference type="GO" id="GO:0030366">
    <property type="term" value="F:molybdopterin synthase activity"/>
    <property type="evidence" value="ECO:0007669"/>
    <property type="project" value="UniProtKB-EC"/>
</dbReference>
<dbReference type="InterPro" id="IPR003448">
    <property type="entry name" value="Mopterin_biosynth_MoaE"/>
</dbReference>
<gene>
    <name evidence="13" type="primary">moaE</name>
    <name evidence="13" type="ORF">GCM10007989_10460</name>
</gene>
<name>A0A918VRM8_9HYPH</name>
<comment type="caution">
    <text evidence="13">The sequence shown here is derived from an EMBL/GenBank/DDBJ whole genome shotgun (WGS) entry which is preliminary data.</text>
</comment>
<evidence type="ECO:0000313" key="13">
    <source>
        <dbReference type="EMBL" id="GHA17182.1"/>
    </source>
</evidence>
<dbReference type="GO" id="GO:0006777">
    <property type="term" value="P:Mo-molybdopterin cofactor biosynthetic process"/>
    <property type="evidence" value="ECO:0007669"/>
    <property type="project" value="UniProtKB-KW"/>
</dbReference>
<dbReference type="InterPro" id="IPR036563">
    <property type="entry name" value="MoaE_sf"/>
</dbReference>
<evidence type="ECO:0000256" key="6">
    <source>
        <dbReference type="ARBA" id="ARBA00025448"/>
    </source>
</evidence>
<proteinExistence type="inferred from homology"/>
<organism evidence="13 14">
    <name type="scientific">Devosia pacifica</name>
    <dbReference type="NCBI Taxonomy" id="1335967"/>
    <lineage>
        <taxon>Bacteria</taxon>
        <taxon>Pseudomonadati</taxon>
        <taxon>Pseudomonadota</taxon>
        <taxon>Alphaproteobacteria</taxon>
        <taxon>Hyphomicrobiales</taxon>
        <taxon>Devosiaceae</taxon>
        <taxon>Devosia</taxon>
    </lineage>
</organism>
<keyword evidence="14" id="KW-1185">Reference proteome</keyword>
<comment type="similarity">
    <text evidence="2">Belongs to the MoaE family.</text>
</comment>
<evidence type="ECO:0000256" key="2">
    <source>
        <dbReference type="ARBA" id="ARBA00005426"/>
    </source>
</evidence>
<dbReference type="Pfam" id="PF02391">
    <property type="entry name" value="MoaE"/>
    <property type="match status" value="1"/>
</dbReference>
<reference evidence="13" key="1">
    <citation type="journal article" date="2014" name="Int. J. Syst. Evol. Microbiol.">
        <title>Complete genome sequence of Corynebacterium casei LMG S-19264T (=DSM 44701T), isolated from a smear-ripened cheese.</title>
        <authorList>
            <consortium name="US DOE Joint Genome Institute (JGI-PGF)"/>
            <person name="Walter F."/>
            <person name="Albersmeier A."/>
            <person name="Kalinowski J."/>
            <person name="Ruckert C."/>
        </authorList>
    </citation>
    <scope>NUCLEOTIDE SEQUENCE</scope>
    <source>
        <strain evidence="13">KCTC 32437</strain>
    </source>
</reference>
<evidence type="ECO:0000256" key="5">
    <source>
        <dbReference type="ARBA" id="ARBA00023150"/>
    </source>
</evidence>
<comment type="catalytic activity">
    <reaction evidence="12">
        <text>2 [molybdopterin-synthase sulfur-carrier protein]-C-terminal-Gly-aminoethanethioate + cyclic pyranopterin phosphate + H2O = molybdopterin + 2 [molybdopterin-synthase sulfur-carrier protein]-C-terminal Gly-Gly + 2 H(+)</text>
        <dbReference type="Rhea" id="RHEA:26333"/>
        <dbReference type="Rhea" id="RHEA-COMP:12202"/>
        <dbReference type="Rhea" id="RHEA-COMP:19907"/>
        <dbReference type="ChEBI" id="CHEBI:15377"/>
        <dbReference type="ChEBI" id="CHEBI:15378"/>
        <dbReference type="ChEBI" id="CHEBI:58698"/>
        <dbReference type="ChEBI" id="CHEBI:59648"/>
        <dbReference type="ChEBI" id="CHEBI:90778"/>
        <dbReference type="ChEBI" id="CHEBI:232372"/>
        <dbReference type="EC" id="2.8.1.12"/>
    </reaction>
</comment>
<comment type="pathway">
    <text evidence="1">Cofactor biosynthesis; molybdopterin biosynthesis.</text>
</comment>
<evidence type="ECO:0000256" key="12">
    <source>
        <dbReference type="ARBA" id="ARBA00049878"/>
    </source>
</evidence>
<comment type="subunit">
    <text evidence="7">Heterotetramer of 2 MoaD subunits and 2 MoaE subunits. Also stable as homodimer. The enzyme changes between these two forms during catalysis.</text>
</comment>
<evidence type="ECO:0000256" key="11">
    <source>
        <dbReference type="ARBA" id="ARBA00032474"/>
    </source>
</evidence>
<dbReference type="Gene3D" id="3.90.1170.40">
    <property type="entry name" value="Molybdopterin biosynthesis MoaE subunit"/>
    <property type="match status" value="1"/>
</dbReference>
<dbReference type="PANTHER" id="PTHR23404">
    <property type="entry name" value="MOLYBDOPTERIN SYNTHASE RELATED"/>
    <property type="match status" value="1"/>
</dbReference>
<protein>
    <recommendedName>
        <fullName evidence="4">Molybdopterin synthase catalytic subunit</fullName>
        <ecNumber evidence="3">2.8.1.12</ecNumber>
    </recommendedName>
    <alternativeName>
        <fullName evidence="10">MPT synthase subunit 2</fullName>
    </alternativeName>
    <alternativeName>
        <fullName evidence="8">Molybdenum cofactor biosynthesis protein E</fullName>
    </alternativeName>
    <alternativeName>
        <fullName evidence="9">Molybdopterin-converting factor large subunit</fullName>
    </alternativeName>
    <alternativeName>
        <fullName evidence="11">Molybdopterin-converting factor subunit 2</fullName>
    </alternativeName>
</protein>
<dbReference type="EC" id="2.8.1.12" evidence="3"/>
<evidence type="ECO:0000256" key="10">
    <source>
        <dbReference type="ARBA" id="ARBA00030781"/>
    </source>
</evidence>
<evidence type="ECO:0000256" key="8">
    <source>
        <dbReference type="ARBA" id="ARBA00029745"/>
    </source>
</evidence>
<evidence type="ECO:0000256" key="1">
    <source>
        <dbReference type="ARBA" id="ARBA00005046"/>
    </source>
</evidence>
<reference evidence="13" key="2">
    <citation type="submission" date="2020-09" db="EMBL/GenBank/DDBJ databases">
        <authorList>
            <person name="Sun Q."/>
            <person name="Kim S."/>
        </authorList>
    </citation>
    <scope>NUCLEOTIDE SEQUENCE</scope>
    <source>
        <strain evidence="13">KCTC 32437</strain>
    </source>
</reference>
<dbReference type="RefSeq" id="WP_189424041.1">
    <property type="nucleotide sequence ID" value="NZ_BMZE01000001.1"/>
</dbReference>
<comment type="function">
    <text evidence="6">Converts molybdopterin precursor Z into molybdopterin. This requires the incorporation of two sulfur atoms into precursor Z to generate a dithiolene group. The sulfur is provided by MoaD.</text>
</comment>
<dbReference type="EMBL" id="BMZE01000001">
    <property type="protein sequence ID" value="GHA17182.1"/>
    <property type="molecule type" value="Genomic_DNA"/>
</dbReference>
<dbReference type="SUPFAM" id="SSF54690">
    <property type="entry name" value="Molybdopterin synthase subunit MoaE"/>
    <property type="match status" value="1"/>
</dbReference>
<dbReference type="AlphaFoldDB" id="A0A918VRM8"/>
<evidence type="ECO:0000256" key="7">
    <source>
        <dbReference type="ARBA" id="ARBA00026066"/>
    </source>
</evidence>
<evidence type="ECO:0000256" key="4">
    <source>
        <dbReference type="ARBA" id="ARBA00013858"/>
    </source>
</evidence>
<keyword evidence="5" id="KW-0501">Molybdenum cofactor biosynthesis</keyword>
<evidence type="ECO:0000256" key="3">
    <source>
        <dbReference type="ARBA" id="ARBA00011950"/>
    </source>
</evidence>
<evidence type="ECO:0000313" key="14">
    <source>
        <dbReference type="Proteomes" id="UP000646579"/>
    </source>
</evidence>
<dbReference type="CDD" id="cd00756">
    <property type="entry name" value="MoaE"/>
    <property type="match status" value="1"/>
</dbReference>
<evidence type="ECO:0000256" key="9">
    <source>
        <dbReference type="ARBA" id="ARBA00030407"/>
    </source>
</evidence>
<accession>A0A918VRM8</accession>
<sequence length="150" mass="16485">MSVEVITGSFDPGAAYSEFLAGARGIGAGVVFTGVVRSTHERPITALILECYVELATNEIEAIRRSAVDRFALAEAHIIHRHGRLLPGEPIMQVMTLAEHRGAAFDGAQYLMDYLKTDAPFWKKEETADGSKWVEPVAADAVARLRWEQT</sequence>